<proteinExistence type="predicted"/>
<feature type="compositionally biased region" description="Polar residues" evidence="1">
    <location>
        <begin position="299"/>
        <end position="312"/>
    </location>
</feature>
<feature type="region of interest" description="Disordered" evidence="1">
    <location>
        <begin position="221"/>
        <end position="245"/>
    </location>
</feature>
<feature type="region of interest" description="Disordered" evidence="1">
    <location>
        <begin position="432"/>
        <end position="467"/>
    </location>
</feature>
<sequence length="600" mass="66790">MKERKWWSVPRVPALWRRSSAPTSGAGGVGLSLDPQNKPVISSPRPVSESGLLAATPQEPRVEVTADTEVQDNVDVQLKEQDQKVVEDDARQTDPVLRCSDVKINADDKDTSESQTISVDILPNISFSFFNDAESVLASTVADEISTPLEGSEKTTEDSLIAPITISEESSCKGCEVPAEGSETQQKALKQSCIKLEVRQERCDGSSTENIKILVKNPSEAGVSEGAAKQPLPEVPPRSDSPNGGYEILRIRKKPNTESEPQLETTVCEKNFRSEVIADCTYASPRYSSDACVARASTLPPTRGSSEPSPDSVSLPATPPATPPFTDRDWESSLHYDSDYTYYELSRLGKTTTATSKSTTLLDDGASKDYEDLEYCQHRSDLSPRRRRATLLRSRSKGVKTRLGKAWKAVRGWWSEERVRIGDVIQKHAHAQAVKEKVEEPEEGNKDAGGEEEKIKDATPEEEVKKEDLRSVSAMTRVVVLRRRVGKKRDGSRPSSRVALRRSRYFPEVRKPSLKGVWNCRPWLYSSTGSEGTAGVLEDIFYSLCLGYTKPQALRELQVFWRIYSISLFGYTRPQALRELQVFWRIYSILSASAILSHRL</sequence>
<feature type="region of interest" description="Disordered" evidence="1">
    <location>
        <begin position="1"/>
        <end position="61"/>
    </location>
</feature>
<evidence type="ECO:0000313" key="2">
    <source>
        <dbReference type="EMBL" id="CAD7255783.1"/>
    </source>
</evidence>
<dbReference type="EMBL" id="OC000022">
    <property type="protein sequence ID" value="CAD7255783.1"/>
    <property type="molecule type" value="Genomic_DNA"/>
</dbReference>
<gene>
    <name evidence="2" type="ORF">TSIB3V08_LOCUS75</name>
</gene>
<name>A0A7R9ALB0_TIMSH</name>
<reference evidence="2" key="1">
    <citation type="submission" date="2020-11" db="EMBL/GenBank/DDBJ databases">
        <authorList>
            <person name="Tran Van P."/>
        </authorList>
    </citation>
    <scope>NUCLEOTIDE SEQUENCE</scope>
</reference>
<dbReference type="AlphaFoldDB" id="A0A7R9ALB0"/>
<feature type="compositionally biased region" description="Basic and acidic residues" evidence="1">
    <location>
        <begin position="433"/>
        <end position="467"/>
    </location>
</feature>
<feature type="region of interest" description="Disordered" evidence="1">
    <location>
        <begin position="297"/>
        <end position="330"/>
    </location>
</feature>
<protein>
    <submittedName>
        <fullName evidence="2">Uncharacterized protein</fullName>
    </submittedName>
</protein>
<organism evidence="2">
    <name type="scientific">Timema shepardi</name>
    <name type="common">Walking stick</name>
    <dbReference type="NCBI Taxonomy" id="629360"/>
    <lineage>
        <taxon>Eukaryota</taxon>
        <taxon>Metazoa</taxon>
        <taxon>Ecdysozoa</taxon>
        <taxon>Arthropoda</taxon>
        <taxon>Hexapoda</taxon>
        <taxon>Insecta</taxon>
        <taxon>Pterygota</taxon>
        <taxon>Neoptera</taxon>
        <taxon>Polyneoptera</taxon>
        <taxon>Phasmatodea</taxon>
        <taxon>Timematodea</taxon>
        <taxon>Timematoidea</taxon>
        <taxon>Timematidae</taxon>
        <taxon>Timema</taxon>
    </lineage>
</organism>
<evidence type="ECO:0000256" key="1">
    <source>
        <dbReference type="SAM" id="MobiDB-lite"/>
    </source>
</evidence>
<accession>A0A7R9ALB0</accession>